<dbReference type="KEGG" id="ovr:110145372"/>
<dbReference type="Pfam" id="PF00246">
    <property type="entry name" value="Peptidase_M14"/>
    <property type="match status" value="1"/>
</dbReference>
<evidence type="ECO:0000256" key="4">
    <source>
        <dbReference type="ARBA" id="ARBA00022525"/>
    </source>
</evidence>
<reference evidence="16" key="2">
    <citation type="submission" date="2025-08" db="UniProtKB">
        <authorList>
            <consortium name="RefSeq"/>
        </authorList>
    </citation>
    <scope>IDENTIFICATION</scope>
    <source>
        <tissue evidence="16">Tongue muscle</tissue>
    </source>
</reference>
<dbReference type="FunCoup" id="A0A6J0YI28">
    <property type="interactions" value="49"/>
</dbReference>
<dbReference type="PROSITE" id="PS00132">
    <property type="entry name" value="CARBOXYPEPT_ZN_1"/>
    <property type="match status" value="1"/>
</dbReference>
<evidence type="ECO:0000256" key="1">
    <source>
        <dbReference type="ARBA" id="ARBA00001947"/>
    </source>
</evidence>
<comment type="cofactor">
    <cofactor evidence="1">
        <name>Zn(2+)</name>
        <dbReference type="ChEBI" id="CHEBI:29105"/>
    </cofactor>
</comment>
<evidence type="ECO:0000259" key="14">
    <source>
        <dbReference type="PROSITE" id="PS52035"/>
    </source>
</evidence>
<dbReference type="InterPro" id="IPR057246">
    <property type="entry name" value="CARBOXYPEPT_ZN_1"/>
</dbReference>
<dbReference type="InterPro" id="IPR000834">
    <property type="entry name" value="Peptidase_M14"/>
</dbReference>
<evidence type="ECO:0000256" key="12">
    <source>
        <dbReference type="ARBA" id="ARBA00023157"/>
    </source>
</evidence>
<dbReference type="PRINTS" id="PR00765">
    <property type="entry name" value="CRBOXYPTASEA"/>
</dbReference>
<sequence>MSLPQTPYKYSLTQPLYDWHPWNMKWILFFGALIGSGICDRETFSGHQVFRINVRNGDEISKLNRLVNSDNLKLNLWKSPPALGHPTDVLVPSVSLQEVKSFLEDHDLEYSVAVEDLQTILDAEKQEMQHNVHQELSSNCFNYGAYHTLEAIHKEMDNIVKYYPRLVSTVTIGHSFENRSMYVLKFSTGEGRQRPALWLNAGIHAREWVSPATAIWTARKIACDYGKDAIITSTLKKMDIFVLPVANPDGYVYTHTHNRLWRKTRSVNPGSTCIGTDPNRNWNSSFGGVGSIADPCSEVYHGPYPHSEVEVKSVADFIKKHGNFKCFIDLHSFSQMVLYPYGYTATKAQDADELDMVARNTAKALAMLSGTQYRVGSIFSITYAASGSTVDWAYDNGIKYAFSFELRDTGDYGFALPASQIIPTAQETWLGLKTIIEHVRDNI</sequence>
<keyword evidence="7" id="KW-0479">Metal-binding</keyword>
<dbReference type="GeneID" id="110145372"/>
<comment type="similarity">
    <text evidence="3 13">Belongs to the peptidase M14 family.</text>
</comment>
<dbReference type="RefSeq" id="XP_020761279.2">
    <property type="nucleotide sequence ID" value="XM_020905620.2"/>
</dbReference>
<dbReference type="SMART" id="SM00631">
    <property type="entry name" value="Zn_pept"/>
    <property type="match status" value="1"/>
</dbReference>
<dbReference type="Proteomes" id="UP001652640">
    <property type="component" value="Chromosome 1"/>
</dbReference>
<dbReference type="PROSITE" id="PS52035">
    <property type="entry name" value="PEPTIDASE_M14"/>
    <property type="match status" value="1"/>
</dbReference>
<reference evidence="15" key="1">
    <citation type="journal article" date="2022" name="J. Hered.">
        <title>A De Novo Chromosome-Level Genome Assembly of the White-Tailed Deer, Odocoileus Virginianus.</title>
        <authorList>
            <person name="London E.W."/>
            <person name="Roca A.L."/>
            <person name="Novakofski J.E."/>
            <person name="Mateus-Pinilla N.E."/>
        </authorList>
    </citation>
    <scope>NUCLEOTIDE SEQUENCE [LARGE SCALE GENOMIC DNA]</scope>
</reference>
<evidence type="ECO:0000256" key="3">
    <source>
        <dbReference type="ARBA" id="ARBA00005988"/>
    </source>
</evidence>
<dbReference type="CDD" id="cd03870">
    <property type="entry name" value="M14_CPA"/>
    <property type="match status" value="1"/>
</dbReference>
<evidence type="ECO:0000313" key="15">
    <source>
        <dbReference type="Proteomes" id="UP001652640"/>
    </source>
</evidence>
<dbReference type="Gene3D" id="3.40.630.10">
    <property type="entry name" value="Zn peptidases"/>
    <property type="match status" value="1"/>
</dbReference>
<evidence type="ECO:0000256" key="7">
    <source>
        <dbReference type="ARBA" id="ARBA00022723"/>
    </source>
</evidence>
<feature type="domain" description="Peptidase M14" evidence="14">
    <location>
        <begin position="145"/>
        <end position="439"/>
    </location>
</feature>
<keyword evidence="8" id="KW-0732">Signal</keyword>
<keyword evidence="10" id="KW-0862">Zinc</keyword>
<protein>
    <submittedName>
        <fullName evidence="16">Carboxypeptidase A4-like</fullName>
    </submittedName>
</protein>
<dbReference type="AlphaFoldDB" id="A0A6J0YI28"/>
<organism evidence="15 16">
    <name type="scientific">Odocoileus virginianus</name>
    <name type="common">White-tailed deer</name>
    <dbReference type="NCBI Taxonomy" id="9874"/>
    <lineage>
        <taxon>Eukaryota</taxon>
        <taxon>Metazoa</taxon>
        <taxon>Chordata</taxon>
        <taxon>Craniata</taxon>
        <taxon>Vertebrata</taxon>
        <taxon>Euteleostomi</taxon>
        <taxon>Mammalia</taxon>
        <taxon>Eutheria</taxon>
        <taxon>Laurasiatheria</taxon>
        <taxon>Artiodactyla</taxon>
        <taxon>Ruminantia</taxon>
        <taxon>Pecora</taxon>
        <taxon>Cervidae</taxon>
        <taxon>Odocoileinae</taxon>
        <taxon>Odocoileus</taxon>
    </lineage>
</organism>
<dbReference type="SUPFAM" id="SSF53187">
    <property type="entry name" value="Zn-dependent exopeptidases"/>
    <property type="match status" value="1"/>
</dbReference>
<dbReference type="Pfam" id="PF02244">
    <property type="entry name" value="Propep_M14"/>
    <property type="match status" value="1"/>
</dbReference>
<evidence type="ECO:0000256" key="10">
    <source>
        <dbReference type="ARBA" id="ARBA00022833"/>
    </source>
</evidence>
<gene>
    <name evidence="16" type="primary">LOC110145372</name>
</gene>
<dbReference type="PANTHER" id="PTHR11705:SF136">
    <property type="entry name" value="CARBOXYPEPTIDASE A4"/>
    <property type="match status" value="1"/>
</dbReference>
<dbReference type="InterPro" id="IPR057247">
    <property type="entry name" value="CARBOXYPEPT_ZN_2"/>
</dbReference>
<evidence type="ECO:0000256" key="13">
    <source>
        <dbReference type="PROSITE-ProRule" id="PRU01379"/>
    </source>
</evidence>
<dbReference type="PROSITE" id="PS00133">
    <property type="entry name" value="CARBOXYPEPT_ZN_2"/>
    <property type="match status" value="1"/>
</dbReference>
<dbReference type="GO" id="GO:0006508">
    <property type="term" value="P:proteolysis"/>
    <property type="evidence" value="ECO:0007669"/>
    <property type="project" value="UniProtKB-KW"/>
</dbReference>
<feature type="active site" description="Proton donor/acceptor" evidence="13">
    <location>
        <position position="405"/>
    </location>
</feature>
<keyword evidence="11" id="KW-0482">Metalloprotease</keyword>
<proteinExistence type="inferred from homology"/>
<keyword evidence="12" id="KW-1015">Disulfide bond</keyword>
<evidence type="ECO:0000256" key="2">
    <source>
        <dbReference type="ARBA" id="ARBA00004613"/>
    </source>
</evidence>
<keyword evidence="4" id="KW-0964">Secreted</keyword>
<name>A0A6J0YI28_ODOVR</name>
<evidence type="ECO:0000256" key="9">
    <source>
        <dbReference type="ARBA" id="ARBA00022801"/>
    </source>
</evidence>
<evidence type="ECO:0000313" key="16">
    <source>
        <dbReference type="RefSeq" id="XP_020761279.2"/>
    </source>
</evidence>
<dbReference type="SUPFAM" id="SSF54897">
    <property type="entry name" value="Protease propeptides/inhibitors"/>
    <property type="match status" value="1"/>
</dbReference>
<keyword evidence="5" id="KW-0121">Carboxypeptidase</keyword>
<dbReference type="Gene3D" id="3.30.70.340">
    <property type="entry name" value="Metallocarboxypeptidase-like"/>
    <property type="match status" value="1"/>
</dbReference>
<accession>A0A6J0YI28</accession>
<dbReference type="InParanoid" id="A0A6J0YI28"/>
<dbReference type="GO" id="GO:0004181">
    <property type="term" value="F:metallocarboxypeptidase activity"/>
    <property type="evidence" value="ECO:0007669"/>
    <property type="project" value="UniProtKB-EC"/>
</dbReference>
<dbReference type="InterPro" id="IPR003146">
    <property type="entry name" value="M14A_act_pep"/>
</dbReference>
<evidence type="ECO:0000256" key="11">
    <source>
        <dbReference type="ARBA" id="ARBA00023049"/>
    </source>
</evidence>
<dbReference type="GO" id="GO:0008270">
    <property type="term" value="F:zinc ion binding"/>
    <property type="evidence" value="ECO:0007669"/>
    <property type="project" value="InterPro"/>
</dbReference>
<dbReference type="InterPro" id="IPR034248">
    <property type="entry name" value="CPA_M14_CPD"/>
</dbReference>
<dbReference type="InterPro" id="IPR036990">
    <property type="entry name" value="M14A-like_propep"/>
</dbReference>
<evidence type="ECO:0000256" key="6">
    <source>
        <dbReference type="ARBA" id="ARBA00022670"/>
    </source>
</evidence>
<evidence type="ECO:0000256" key="8">
    <source>
        <dbReference type="ARBA" id="ARBA00022729"/>
    </source>
</evidence>
<dbReference type="PANTHER" id="PTHR11705">
    <property type="entry name" value="PROTEASE FAMILY M14 CARBOXYPEPTIDASE A,B"/>
    <property type="match status" value="1"/>
</dbReference>
<keyword evidence="15" id="KW-1185">Reference proteome</keyword>
<keyword evidence="9" id="KW-0378">Hydrolase</keyword>
<dbReference type="OrthoDB" id="3626597at2759"/>
<evidence type="ECO:0000256" key="5">
    <source>
        <dbReference type="ARBA" id="ARBA00022645"/>
    </source>
</evidence>
<dbReference type="GO" id="GO:0005615">
    <property type="term" value="C:extracellular space"/>
    <property type="evidence" value="ECO:0007669"/>
    <property type="project" value="TreeGrafter"/>
</dbReference>
<keyword evidence="6" id="KW-0645">Protease</keyword>
<comment type="subcellular location">
    <subcellularLocation>
        <location evidence="2">Secreted</location>
    </subcellularLocation>
</comment>